<dbReference type="Proteomes" id="UP000251891">
    <property type="component" value="Unassembled WGS sequence"/>
</dbReference>
<dbReference type="CDD" id="cd00051">
    <property type="entry name" value="EFh"/>
    <property type="match status" value="1"/>
</dbReference>
<reference evidence="4 5" key="1">
    <citation type="submission" date="2018-06" db="EMBL/GenBank/DDBJ databases">
        <title>Actinomadura craniellae sp. nov. isolated from marine sponge Craniella sp.</title>
        <authorList>
            <person name="Li L."/>
            <person name="Xu Q.H."/>
            <person name="Lin H.W."/>
            <person name="Lu Y.H."/>
        </authorList>
    </citation>
    <scope>NUCLEOTIDE SEQUENCE [LARGE SCALE GENOMIC DNA]</scope>
    <source>
        <strain evidence="4 5">LHW63021</strain>
    </source>
</reference>
<evidence type="ECO:0000256" key="1">
    <source>
        <dbReference type="ARBA" id="ARBA00022723"/>
    </source>
</evidence>
<dbReference type="InterPro" id="IPR039647">
    <property type="entry name" value="EF_hand_pair_protein_CML-like"/>
</dbReference>
<evidence type="ECO:0000313" key="5">
    <source>
        <dbReference type="Proteomes" id="UP000251891"/>
    </source>
</evidence>
<sequence length="80" mass="8647">MSFSRQDAADAFAVVDTDHDGMIDPQELTRLWERTGGALTPDRLAEIFAQADTNGDGLISLEEFVELLWPGAAESEPAAP</sequence>
<dbReference type="Pfam" id="PF13499">
    <property type="entry name" value="EF-hand_7"/>
    <property type="match status" value="1"/>
</dbReference>
<comment type="caution">
    <text evidence="4">The sequence shown here is derived from an EMBL/GenBank/DDBJ whole genome shotgun (WGS) entry which is preliminary data.</text>
</comment>
<dbReference type="GO" id="GO:0005509">
    <property type="term" value="F:calcium ion binding"/>
    <property type="evidence" value="ECO:0007669"/>
    <property type="project" value="InterPro"/>
</dbReference>
<dbReference type="PANTHER" id="PTHR10891">
    <property type="entry name" value="EF-HAND CALCIUM-BINDING DOMAIN CONTAINING PROTEIN"/>
    <property type="match status" value="1"/>
</dbReference>
<dbReference type="AlphaFoldDB" id="A0A365H140"/>
<dbReference type="EMBL" id="QLYX01000012">
    <property type="protein sequence ID" value="RAY12758.1"/>
    <property type="molecule type" value="Genomic_DNA"/>
</dbReference>
<protein>
    <submittedName>
        <fullName evidence="4">EF-hand domain-containing protein</fullName>
    </submittedName>
</protein>
<dbReference type="SMART" id="SM00054">
    <property type="entry name" value="EFh"/>
    <property type="match status" value="2"/>
</dbReference>
<evidence type="ECO:0000256" key="2">
    <source>
        <dbReference type="ARBA" id="ARBA00022737"/>
    </source>
</evidence>
<keyword evidence="2" id="KW-0677">Repeat</keyword>
<name>A0A365H140_9ACTN</name>
<gene>
    <name evidence="4" type="ORF">DPM19_23485</name>
</gene>
<organism evidence="4 5">
    <name type="scientific">Actinomadura craniellae</name>
    <dbReference type="NCBI Taxonomy" id="2231787"/>
    <lineage>
        <taxon>Bacteria</taxon>
        <taxon>Bacillati</taxon>
        <taxon>Actinomycetota</taxon>
        <taxon>Actinomycetes</taxon>
        <taxon>Streptosporangiales</taxon>
        <taxon>Thermomonosporaceae</taxon>
        <taxon>Actinomadura</taxon>
    </lineage>
</organism>
<dbReference type="PROSITE" id="PS50222">
    <property type="entry name" value="EF_HAND_2"/>
    <property type="match status" value="2"/>
</dbReference>
<dbReference type="Gene3D" id="1.10.238.10">
    <property type="entry name" value="EF-hand"/>
    <property type="match status" value="1"/>
</dbReference>
<dbReference type="InterPro" id="IPR011992">
    <property type="entry name" value="EF-hand-dom_pair"/>
</dbReference>
<keyword evidence="1" id="KW-0479">Metal-binding</keyword>
<dbReference type="InterPro" id="IPR002048">
    <property type="entry name" value="EF_hand_dom"/>
</dbReference>
<feature type="domain" description="EF-hand" evidence="3">
    <location>
        <begin position="3"/>
        <end position="38"/>
    </location>
</feature>
<feature type="domain" description="EF-hand" evidence="3">
    <location>
        <begin position="39"/>
        <end position="74"/>
    </location>
</feature>
<keyword evidence="5" id="KW-1185">Reference proteome</keyword>
<evidence type="ECO:0000313" key="4">
    <source>
        <dbReference type="EMBL" id="RAY12758.1"/>
    </source>
</evidence>
<evidence type="ECO:0000259" key="3">
    <source>
        <dbReference type="PROSITE" id="PS50222"/>
    </source>
</evidence>
<accession>A0A365H140</accession>
<dbReference type="InterPro" id="IPR018247">
    <property type="entry name" value="EF_Hand_1_Ca_BS"/>
</dbReference>
<dbReference type="OrthoDB" id="4563420at2"/>
<dbReference type="PROSITE" id="PS00018">
    <property type="entry name" value="EF_HAND_1"/>
    <property type="match status" value="2"/>
</dbReference>
<dbReference type="SUPFAM" id="SSF47473">
    <property type="entry name" value="EF-hand"/>
    <property type="match status" value="1"/>
</dbReference>
<proteinExistence type="predicted"/>